<evidence type="ECO:0000256" key="1">
    <source>
        <dbReference type="ARBA" id="ARBA00023239"/>
    </source>
</evidence>
<dbReference type="Proteomes" id="UP000027632">
    <property type="component" value="Unassembled WGS sequence"/>
</dbReference>
<dbReference type="CDD" id="cd01292">
    <property type="entry name" value="metallo-dependent_hydrolases"/>
    <property type="match status" value="1"/>
</dbReference>
<dbReference type="InterPro" id="IPR006680">
    <property type="entry name" value="Amidohydro-rel"/>
</dbReference>
<dbReference type="SUPFAM" id="SSF51556">
    <property type="entry name" value="Metallo-dependent hydrolases"/>
    <property type="match status" value="1"/>
</dbReference>
<evidence type="ECO:0000313" key="4">
    <source>
        <dbReference type="EMBL" id="KEG41332.1"/>
    </source>
</evidence>
<sequence length="482" mass="49922">MIVSGMSAHTPTPSAETDAVSEPEVASEPDMASEPVVASDVASETDVPSGAEVASEPVVASETDMPSGAEVACETDVPSETPRTSETAGAAAEAAETDGIAATVGAAGTCGAPETDRIAGAAGAAGVTGTTRAAATAATAATTETDGTAATGGPVGPPTPGGTDRTAATTGTAGTAATGGSNGSNGSAEVRRFWQDLGLPGLVDVHTHFMPERVLHKVWAYFDELGPLTGGVEWPITYREDEAERAALLRAFGVRAFTAMLYPHKPGMARWLNDWAVGFARRTPDCLHTSTFFPEPGAAAYVREAVEHGTRVFKAHVQVGGYDPADEALDACWGLLAEAGTPVVVHCGSGPAPGKHTGPGPMARVLARHPRLRVVVAHLGMPEYEDFLDLAERYPEVRLDTTMAFTGFSERMAPFPRRALPRLAALGDRVLLGTDFPNIPYPYAHQLDALAGLGLGDDWLRAVCHDNAARLFGLPDAPEPPA</sequence>
<organism evidence="4 5">
    <name type="scientific">Streptomyces griseorubens</name>
    <dbReference type="NCBI Taxonomy" id="66897"/>
    <lineage>
        <taxon>Bacteria</taxon>
        <taxon>Bacillati</taxon>
        <taxon>Actinomycetota</taxon>
        <taxon>Actinomycetes</taxon>
        <taxon>Kitasatosporales</taxon>
        <taxon>Streptomycetaceae</taxon>
        <taxon>Streptomyces</taxon>
        <taxon>Streptomyces althioticus group</taxon>
    </lineage>
</organism>
<dbReference type="Pfam" id="PF04909">
    <property type="entry name" value="Amidohydro_2"/>
    <property type="match status" value="1"/>
</dbReference>
<dbReference type="Gene3D" id="3.20.20.140">
    <property type="entry name" value="Metal-dependent hydrolases"/>
    <property type="match status" value="1"/>
</dbReference>
<keyword evidence="1" id="KW-0456">Lyase</keyword>
<evidence type="ECO:0000313" key="5">
    <source>
        <dbReference type="Proteomes" id="UP000027632"/>
    </source>
</evidence>
<reference evidence="4 5" key="1">
    <citation type="submission" date="2014-04" db="EMBL/GenBank/DDBJ databases">
        <title>Draft genome sequence of the novel Streptomyces griseorubens JSD-1 playing a role in carbon and nitrogen cycle.</title>
        <authorList>
            <consortium name="Shanghai Jiao Tong University"/>
            <person name="Feng H."/>
            <person name="Sun Y."/>
            <person name="Zhi Y."/>
            <person name="Mao L."/>
            <person name="Luo Y."/>
            <person name="Wei X."/>
            <person name="Zhou P."/>
        </authorList>
    </citation>
    <scope>NUCLEOTIDE SEQUENCE [LARGE SCALE GENOMIC DNA]</scope>
    <source>
        <strain evidence="4 5">JSD-1</strain>
    </source>
</reference>
<evidence type="ECO:0000256" key="2">
    <source>
        <dbReference type="SAM" id="MobiDB-lite"/>
    </source>
</evidence>
<gene>
    <name evidence="4" type="ORF">DJ64_04120</name>
</gene>
<dbReference type="InterPro" id="IPR032465">
    <property type="entry name" value="ACMSD"/>
</dbReference>
<proteinExistence type="predicted"/>
<dbReference type="InterPro" id="IPR032466">
    <property type="entry name" value="Metal_Hydrolase"/>
</dbReference>
<name>A0ABR4T1I2_9ACTN</name>
<keyword evidence="5" id="KW-1185">Reference proteome</keyword>
<dbReference type="EMBL" id="JJMG01000127">
    <property type="protein sequence ID" value="KEG41332.1"/>
    <property type="molecule type" value="Genomic_DNA"/>
</dbReference>
<dbReference type="PANTHER" id="PTHR21240:SF28">
    <property type="entry name" value="ISO-OROTATE DECARBOXYLASE (EUROFUNG)"/>
    <property type="match status" value="1"/>
</dbReference>
<feature type="compositionally biased region" description="Low complexity" evidence="2">
    <location>
        <begin position="136"/>
        <end position="152"/>
    </location>
</feature>
<dbReference type="PANTHER" id="PTHR21240">
    <property type="entry name" value="2-AMINO-3-CARBOXYLMUCONATE-6-SEMIALDEHYDE DECARBOXYLASE"/>
    <property type="match status" value="1"/>
</dbReference>
<comment type="caution">
    <text evidence="4">The sequence shown here is derived from an EMBL/GenBank/DDBJ whole genome shotgun (WGS) entry which is preliminary data.</text>
</comment>
<feature type="region of interest" description="Disordered" evidence="2">
    <location>
        <begin position="1"/>
        <end position="95"/>
    </location>
</feature>
<feature type="compositionally biased region" description="Low complexity" evidence="2">
    <location>
        <begin position="161"/>
        <end position="179"/>
    </location>
</feature>
<evidence type="ECO:0000259" key="3">
    <source>
        <dbReference type="Pfam" id="PF04909"/>
    </source>
</evidence>
<feature type="region of interest" description="Disordered" evidence="2">
    <location>
        <begin position="136"/>
        <end position="187"/>
    </location>
</feature>
<feature type="domain" description="Amidohydrolase-related" evidence="3">
    <location>
        <begin position="203"/>
        <end position="474"/>
    </location>
</feature>
<feature type="compositionally biased region" description="Low complexity" evidence="2">
    <location>
        <begin position="86"/>
        <end position="95"/>
    </location>
</feature>
<protein>
    <submittedName>
        <fullName evidence="4">Amidohydrolase</fullName>
    </submittedName>
</protein>
<accession>A0ABR4T1I2</accession>